<dbReference type="AlphaFoldDB" id="A0A3P6RJ59"/>
<gene>
    <name evidence="3" type="ORF">CGOC_LOCUS2820</name>
</gene>
<organism evidence="3 4">
    <name type="scientific">Cylicostephanus goldi</name>
    <name type="common">Nematode worm</name>
    <dbReference type="NCBI Taxonomy" id="71465"/>
    <lineage>
        <taxon>Eukaryota</taxon>
        <taxon>Metazoa</taxon>
        <taxon>Ecdysozoa</taxon>
        <taxon>Nematoda</taxon>
        <taxon>Chromadorea</taxon>
        <taxon>Rhabditida</taxon>
        <taxon>Rhabditina</taxon>
        <taxon>Rhabditomorpha</taxon>
        <taxon>Strongyloidea</taxon>
        <taxon>Strongylidae</taxon>
        <taxon>Cylicostephanus</taxon>
    </lineage>
</organism>
<dbReference type="Proteomes" id="UP000271889">
    <property type="component" value="Unassembled WGS sequence"/>
</dbReference>
<dbReference type="SUPFAM" id="SSF140383">
    <property type="entry name" value="BSD domain-like"/>
    <property type="match status" value="1"/>
</dbReference>
<dbReference type="InterPro" id="IPR035925">
    <property type="entry name" value="BSD_dom_sf"/>
</dbReference>
<dbReference type="OrthoDB" id="47923at2759"/>
<evidence type="ECO:0000313" key="3">
    <source>
        <dbReference type="EMBL" id="VDK53885.1"/>
    </source>
</evidence>
<feature type="non-terminal residue" evidence="3">
    <location>
        <position position="103"/>
    </location>
</feature>
<evidence type="ECO:0000259" key="2">
    <source>
        <dbReference type="PROSITE" id="PS50858"/>
    </source>
</evidence>
<keyword evidence="4" id="KW-1185">Reference proteome</keyword>
<dbReference type="SMART" id="SM00751">
    <property type="entry name" value="BSD"/>
    <property type="match status" value="1"/>
</dbReference>
<dbReference type="InterPro" id="IPR005607">
    <property type="entry name" value="BSD_dom"/>
</dbReference>
<dbReference type="GO" id="GO:0005634">
    <property type="term" value="C:nucleus"/>
    <property type="evidence" value="ECO:0007669"/>
    <property type="project" value="TreeGrafter"/>
</dbReference>
<protein>
    <recommendedName>
        <fullName evidence="2">BSD domain-containing protein</fullName>
    </recommendedName>
</protein>
<feature type="domain" description="BSD" evidence="2">
    <location>
        <begin position="1"/>
        <end position="44"/>
    </location>
</feature>
<dbReference type="InterPro" id="IPR051494">
    <property type="entry name" value="BSD_domain-containing"/>
</dbReference>
<reference evidence="3 4" key="1">
    <citation type="submission" date="2018-11" db="EMBL/GenBank/DDBJ databases">
        <authorList>
            <consortium name="Pathogen Informatics"/>
        </authorList>
    </citation>
    <scope>NUCLEOTIDE SEQUENCE [LARGE SCALE GENOMIC DNA]</scope>
</reference>
<name>A0A3P6RJ59_CYLGO</name>
<feature type="compositionally biased region" description="Low complexity" evidence="1">
    <location>
        <begin position="63"/>
        <end position="77"/>
    </location>
</feature>
<dbReference type="Gene3D" id="1.10.3970.10">
    <property type="entry name" value="BSD domain"/>
    <property type="match status" value="1"/>
</dbReference>
<evidence type="ECO:0000256" key="1">
    <source>
        <dbReference type="SAM" id="MobiDB-lite"/>
    </source>
</evidence>
<dbReference type="GO" id="GO:0038203">
    <property type="term" value="P:TORC2 signaling"/>
    <property type="evidence" value="ECO:0007669"/>
    <property type="project" value="TreeGrafter"/>
</dbReference>
<proteinExistence type="predicted"/>
<dbReference type="Pfam" id="PF03909">
    <property type="entry name" value="BSD"/>
    <property type="match status" value="1"/>
</dbReference>
<dbReference type="PANTHER" id="PTHR16019">
    <property type="entry name" value="SYNAPSE-ASSOCIATED PROTEIN"/>
    <property type="match status" value="1"/>
</dbReference>
<dbReference type="PANTHER" id="PTHR16019:SF6">
    <property type="entry name" value="SYNAPSE-ASSOCIATED PROTEIN 1"/>
    <property type="match status" value="1"/>
</dbReference>
<dbReference type="GO" id="GO:0005794">
    <property type="term" value="C:Golgi apparatus"/>
    <property type="evidence" value="ECO:0007669"/>
    <property type="project" value="TreeGrafter"/>
</dbReference>
<dbReference type="PROSITE" id="PS50858">
    <property type="entry name" value="BSD"/>
    <property type="match status" value="1"/>
</dbReference>
<sequence length="103" mass="11442">MQAMAKRLLEVDPNLSRVRFELVPKQLTEEKFWHNYFYRVSLIRQSLMANASEAHARKPSPAPAADKPSSSEASETSSVKETPSVPAEKPTPSVSEKKSSPSE</sequence>
<dbReference type="GO" id="GO:0045202">
    <property type="term" value="C:synapse"/>
    <property type="evidence" value="ECO:0007669"/>
    <property type="project" value="TreeGrafter"/>
</dbReference>
<dbReference type="GO" id="GO:0048172">
    <property type="term" value="P:regulation of short-term neuronal synaptic plasticity"/>
    <property type="evidence" value="ECO:0007669"/>
    <property type="project" value="TreeGrafter"/>
</dbReference>
<accession>A0A3P6RJ59</accession>
<feature type="region of interest" description="Disordered" evidence="1">
    <location>
        <begin position="51"/>
        <end position="103"/>
    </location>
</feature>
<evidence type="ECO:0000313" key="4">
    <source>
        <dbReference type="Proteomes" id="UP000271889"/>
    </source>
</evidence>
<dbReference type="EMBL" id="UYRV01006665">
    <property type="protein sequence ID" value="VDK53885.1"/>
    <property type="molecule type" value="Genomic_DNA"/>
</dbReference>